<reference evidence="3 4" key="1">
    <citation type="journal article" date="2018" name="PLoS ONE">
        <title>The draft genome of Kipferlia bialata reveals reductive genome evolution in fornicate parasites.</title>
        <authorList>
            <person name="Tanifuji G."/>
            <person name="Takabayashi S."/>
            <person name="Kume K."/>
            <person name="Takagi M."/>
            <person name="Nakayama T."/>
            <person name="Kamikawa R."/>
            <person name="Inagaki Y."/>
            <person name="Hashimoto T."/>
        </authorList>
    </citation>
    <scope>NUCLEOTIDE SEQUENCE [LARGE SCALE GENOMIC DNA]</scope>
    <source>
        <strain evidence="3">NY0173</strain>
    </source>
</reference>
<organism evidence="3 4">
    <name type="scientific">Kipferlia bialata</name>
    <dbReference type="NCBI Taxonomy" id="797122"/>
    <lineage>
        <taxon>Eukaryota</taxon>
        <taxon>Metamonada</taxon>
        <taxon>Carpediemonas-like organisms</taxon>
        <taxon>Kipferlia</taxon>
    </lineage>
</organism>
<evidence type="ECO:0000313" key="4">
    <source>
        <dbReference type="Proteomes" id="UP000265618"/>
    </source>
</evidence>
<dbReference type="AlphaFoldDB" id="A0A9K3CTA2"/>
<dbReference type="EMBL" id="BDIP01000635">
    <property type="protein sequence ID" value="GIQ82251.1"/>
    <property type="molecule type" value="Genomic_DNA"/>
</dbReference>
<feature type="coiled-coil region" evidence="1">
    <location>
        <begin position="186"/>
        <end position="261"/>
    </location>
</feature>
<feature type="compositionally biased region" description="Gly residues" evidence="2">
    <location>
        <begin position="38"/>
        <end position="48"/>
    </location>
</feature>
<protein>
    <submittedName>
        <fullName evidence="3">Uncharacterized protein</fullName>
    </submittedName>
</protein>
<feature type="compositionally biased region" description="Polar residues" evidence="2">
    <location>
        <begin position="1"/>
        <end position="29"/>
    </location>
</feature>
<evidence type="ECO:0000256" key="2">
    <source>
        <dbReference type="SAM" id="MobiDB-lite"/>
    </source>
</evidence>
<feature type="region of interest" description="Disordered" evidence="2">
    <location>
        <begin position="318"/>
        <end position="339"/>
    </location>
</feature>
<dbReference type="Proteomes" id="UP000265618">
    <property type="component" value="Unassembled WGS sequence"/>
</dbReference>
<feature type="region of interest" description="Disordered" evidence="2">
    <location>
        <begin position="1"/>
        <end position="48"/>
    </location>
</feature>
<feature type="region of interest" description="Disordered" evidence="2">
    <location>
        <begin position="504"/>
        <end position="548"/>
    </location>
</feature>
<feature type="compositionally biased region" description="Basic and acidic residues" evidence="2">
    <location>
        <begin position="513"/>
        <end position="536"/>
    </location>
</feature>
<comment type="caution">
    <text evidence="3">The sequence shown here is derived from an EMBL/GenBank/DDBJ whole genome shotgun (WGS) entry which is preliminary data.</text>
</comment>
<keyword evidence="1" id="KW-0175">Coiled coil</keyword>
<sequence length="548" mass="61567">MHSSGRLTRPSRSNVPSSSARQTQRQSLGPSAPSLPHGAGGQPSGQGGVVEREYVYNLQQQVYYLELQGRLLREKLAEPGPKVRSVAVEADPARDPSLDVSAPLNEHIASLKSKYVSQLKENERATEAAKKAQVDAEAIATELRVENETLRREMQHHPHAIEAAREAVRVELHRANLTAEGRSNEISELSRTIAANDQTIQNLQARTKAAEERANALGVRLQEAEDETRRVKGDFCSKTEADRRERELSAARVDLKDSQRRTLELEQGRTSLEDSTSAAKDALWKVEQQNEQQAMQLTMKDRQIASLREDLTRLREEATGLRQERDEAQTRAGESEVRAQSLTDEIQRRDVGERVEAEMARSKLEQAQKEYDARAQSLRASREEVEALRGQVCEYRDRIDVLETSALAKDRDYQAVDAAATEARTSMEDAQARLREEQEVVAVLTEKVSVLEAQQDRNLARMDCLEKELQASESLSGISVEEFEQLRETNMELANTIGRLTSSVSSLGRSKQAFRETQARKREERERGENEGHLSETTRFGQDGMSTL</sequence>
<proteinExistence type="predicted"/>
<accession>A0A9K3CTA2</accession>
<gene>
    <name evidence="3" type="ORF">KIPB_003352</name>
</gene>
<feature type="compositionally biased region" description="Basic and acidic residues" evidence="2">
    <location>
        <begin position="318"/>
        <end position="337"/>
    </location>
</feature>
<name>A0A9K3CTA2_9EUKA</name>
<evidence type="ECO:0000256" key="1">
    <source>
        <dbReference type="SAM" id="Coils"/>
    </source>
</evidence>
<evidence type="ECO:0000313" key="3">
    <source>
        <dbReference type="EMBL" id="GIQ82251.1"/>
    </source>
</evidence>
<dbReference type="OrthoDB" id="10254404at2759"/>
<keyword evidence="4" id="KW-1185">Reference proteome</keyword>
<feature type="compositionally biased region" description="Polar residues" evidence="2">
    <location>
        <begin position="537"/>
        <end position="548"/>
    </location>
</feature>
<feature type="coiled-coil region" evidence="1">
    <location>
        <begin position="420"/>
        <end position="454"/>
    </location>
</feature>